<sequence length="311" mass="34348">MTHRTSETGDITGVLPVILMPYTEQGAIDEEDFLAQTEHMFGVGCDGFVVGQVSEVLRLTHAERLRVAELCAKAAAGRGVSVMSTGAETAEAAIGYSRHAQSAGVDALLVMHPATVGLGDEEMVDYYRRVIASVDIPVIVHHAKSLARIPLSIAAQAQLLEEFGDDRVLFKPEAQPTPPRVSQLRDATGGRARIFEGDGGMMLLDCHRRGLVGTIPATEIAEIVVVLWRLLEEGRRAEAERIGHPLSYLMCHMMNSTDYYLSIAKRFLKERGIVKNTIVRGPSRHVLDEETWTEVRHTYENLLHLTKELSR</sequence>
<keyword evidence="4" id="KW-1185">Reference proteome</keyword>
<comment type="similarity">
    <text evidence="2">Belongs to the DapA family.</text>
</comment>
<keyword evidence="1 2" id="KW-0456">Lyase</keyword>
<dbReference type="RefSeq" id="WP_358286155.1">
    <property type="nucleotide sequence ID" value="NZ_JBEYGJ010000025.1"/>
</dbReference>
<dbReference type="Gene3D" id="3.20.20.70">
    <property type="entry name" value="Aldolase class I"/>
    <property type="match status" value="1"/>
</dbReference>
<name>A0ABW6LMW1_9ACTN</name>
<gene>
    <name evidence="3" type="ORF">ACFYM3_33620</name>
</gene>
<dbReference type="PIRSF" id="PIRSF001365">
    <property type="entry name" value="DHDPS"/>
    <property type="match status" value="1"/>
</dbReference>
<dbReference type="SUPFAM" id="SSF51569">
    <property type="entry name" value="Aldolase"/>
    <property type="match status" value="1"/>
</dbReference>
<proteinExistence type="inferred from homology"/>
<dbReference type="Proteomes" id="UP001601288">
    <property type="component" value="Unassembled WGS sequence"/>
</dbReference>
<evidence type="ECO:0000313" key="3">
    <source>
        <dbReference type="EMBL" id="MFE9229453.1"/>
    </source>
</evidence>
<accession>A0ABW6LMW1</accession>
<organism evidence="3 4">
    <name type="scientific">Streptomyces massasporeus</name>
    <dbReference type="NCBI Taxonomy" id="67324"/>
    <lineage>
        <taxon>Bacteria</taxon>
        <taxon>Bacillati</taxon>
        <taxon>Actinomycetota</taxon>
        <taxon>Actinomycetes</taxon>
        <taxon>Kitasatosporales</taxon>
        <taxon>Streptomycetaceae</taxon>
        <taxon>Streptomyces</taxon>
    </lineage>
</organism>
<dbReference type="InterPro" id="IPR002220">
    <property type="entry name" value="DapA-like"/>
</dbReference>
<comment type="caution">
    <text evidence="3">The sequence shown here is derived from an EMBL/GenBank/DDBJ whole genome shotgun (WGS) entry which is preliminary data.</text>
</comment>
<dbReference type="CDD" id="cd00408">
    <property type="entry name" value="DHDPS-like"/>
    <property type="match status" value="1"/>
</dbReference>
<dbReference type="PANTHER" id="PTHR42849:SF1">
    <property type="entry name" value="N-ACETYLNEURAMINATE LYASE"/>
    <property type="match status" value="1"/>
</dbReference>
<evidence type="ECO:0000313" key="4">
    <source>
        <dbReference type="Proteomes" id="UP001601288"/>
    </source>
</evidence>
<dbReference type="PANTHER" id="PTHR42849">
    <property type="entry name" value="N-ACETYLNEURAMINATE LYASE"/>
    <property type="match status" value="1"/>
</dbReference>
<dbReference type="Pfam" id="PF00701">
    <property type="entry name" value="DHDPS"/>
    <property type="match status" value="1"/>
</dbReference>
<reference evidence="3 4" key="1">
    <citation type="submission" date="2024-10" db="EMBL/GenBank/DDBJ databases">
        <title>The Natural Products Discovery Center: Release of the First 8490 Sequenced Strains for Exploring Actinobacteria Biosynthetic Diversity.</title>
        <authorList>
            <person name="Kalkreuter E."/>
            <person name="Kautsar S.A."/>
            <person name="Yang D."/>
            <person name="Bader C.D."/>
            <person name="Teijaro C.N."/>
            <person name="Fluegel L."/>
            <person name="Davis C.M."/>
            <person name="Simpson J.R."/>
            <person name="Lauterbach L."/>
            <person name="Steele A.D."/>
            <person name="Gui C."/>
            <person name="Meng S."/>
            <person name="Li G."/>
            <person name="Viehrig K."/>
            <person name="Ye F."/>
            <person name="Su P."/>
            <person name="Kiefer A.F."/>
            <person name="Nichols A."/>
            <person name="Cepeda A.J."/>
            <person name="Yan W."/>
            <person name="Fan B."/>
            <person name="Jiang Y."/>
            <person name="Adhikari A."/>
            <person name="Zheng C.-J."/>
            <person name="Schuster L."/>
            <person name="Cowan T.M."/>
            <person name="Smanski M.J."/>
            <person name="Chevrette M.G."/>
            <person name="De Carvalho L.P.S."/>
            <person name="Shen B."/>
        </authorList>
    </citation>
    <scope>NUCLEOTIDE SEQUENCE [LARGE SCALE GENOMIC DNA]</scope>
    <source>
        <strain evidence="3 4">NPDC007066</strain>
    </source>
</reference>
<dbReference type="SMART" id="SM01130">
    <property type="entry name" value="DHDPS"/>
    <property type="match status" value="1"/>
</dbReference>
<evidence type="ECO:0000256" key="1">
    <source>
        <dbReference type="ARBA" id="ARBA00023239"/>
    </source>
</evidence>
<protein>
    <submittedName>
        <fullName evidence="3">Dihydrodipicolinate synthase family protein</fullName>
    </submittedName>
</protein>
<dbReference type="EMBL" id="JBIAFP010000025">
    <property type="protein sequence ID" value="MFE9229453.1"/>
    <property type="molecule type" value="Genomic_DNA"/>
</dbReference>
<dbReference type="InterPro" id="IPR013785">
    <property type="entry name" value="Aldolase_TIM"/>
</dbReference>
<evidence type="ECO:0000256" key="2">
    <source>
        <dbReference type="PIRNR" id="PIRNR001365"/>
    </source>
</evidence>